<protein>
    <recommendedName>
        <fullName evidence="8">Ammonium transporter</fullName>
    </recommendedName>
</protein>
<dbReference type="EMBL" id="HBGW01056059">
    <property type="protein sequence ID" value="CAD9594260.1"/>
    <property type="molecule type" value="Transcribed_RNA"/>
</dbReference>
<evidence type="ECO:0000256" key="5">
    <source>
        <dbReference type="ARBA" id="ARBA00022989"/>
    </source>
</evidence>
<feature type="transmembrane region" description="Helical" evidence="8">
    <location>
        <begin position="357"/>
        <end position="382"/>
    </location>
</feature>
<feature type="transmembrane region" description="Helical" evidence="8">
    <location>
        <begin position="169"/>
        <end position="187"/>
    </location>
</feature>
<evidence type="ECO:0000256" key="2">
    <source>
        <dbReference type="ARBA" id="ARBA00005887"/>
    </source>
</evidence>
<feature type="transmembrane region" description="Helical" evidence="8">
    <location>
        <begin position="323"/>
        <end position="345"/>
    </location>
</feature>
<gene>
    <name evidence="10" type="ORF">BRAN1462_LOCUS35600</name>
</gene>
<evidence type="ECO:0000256" key="1">
    <source>
        <dbReference type="ARBA" id="ARBA00004141"/>
    </source>
</evidence>
<keyword evidence="5 8" id="KW-1133">Transmembrane helix</keyword>
<keyword evidence="7 8" id="KW-0924">Ammonia transport</keyword>
<keyword evidence="6 8" id="KW-0472">Membrane</keyword>
<feature type="transmembrane region" description="Helical" evidence="8">
    <location>
        <begin position="40"/>
        <end position="64"/>
    </location>
</feature>
<dbReference type="InterPro" id="IPR001905">
    <property type="entry name" value="Ammonium_transpt"/>
</dbReference>
<dbReference type="Gene3D" id="1.10.3430.10">
    <property type="entry name" value="Ammonium transporter AmtB like domains"/>
    <property type="match status" value="1"/>
</dbReference>
<dbReference type="GO" id="GO:0008519">
    <property type="term" value="F:ammonium channel activity"/>
    <property type="evidence" value="ECO:0007669"/>
    <property type="project" value="InterPro"/>
</dbReference>
<dbReference type="InterPro" id="IPR024041">
    <property type="entry name" value="NH4_transpt_AmtB-like_dom"/>
</dbReference>
<dbReference type="PANTHER" id="PTHR43029">
    <property type="entry name" value="AMMONIUM TRANSPORTER MEP2"/>
    <property type="match status" value="1"/>
</dbReference>
<feature type="transmembrane region" description="Helical" evidence="8">
    <location>
        <begin position="293"/>
        <end position="311"/>
    </location>
</feature>
<feature type="transmembrane region" description="Helical" evidence="8">
    <location>
        <begin position="236"/>
        <end position="257"/>
    </location>
</feature>
<reference evidence="10" key="1">
    <citation type="submission" date="2021-01" db="EMBL/GenBank/DDBJ databases">
        <authorList>
            <person name="Corre E."/>
            <person name="Pelletier E."/>
            <person name="Niang G."/>
            <person name="Scheremetjew M."/>
            <person name="Finn R."/>
            <person name="Kale V."/>
            <person name="Holt S."/>
            <person name="Cochrane G."/>
            <person name="Meng A."/>
            <person name="Brown T."/>
            <person name="Cohen L."/>
        </authorList>
    </citation>
    <scope>NUCLEOTIDE SEQUENCE</scope>
    <source>
        <strain evidence="10">RCC3387</strain>
    </source>
</reference>
<dbReference type="NCBIfam" id="TIGR00836">
    <property type="entry name" value="amt"/>
    <property type="match status" value="1"/>
</dbReference>
<feature type="transmembrane region" description="Helical" evidence="8">
    <location>
        <begin position="207"/>
        <end position="224"/>
    </location>
</feature>
<feature type="domain" description="Ammonium transporter AmtB-like" evidence="9">
    <location>
        <begin position="8"/>
        <end position="408"/>
    </location>
</feature>
<evidence type="ECO:0000256" key="6">
    <source>
        <dbReference type="ARBA" id="ARBA00023136"/>
    </source>
</evidence>
<accession>A0A7S2L3G8</accession>
<feature type="transmembrane region" description="Helical" evidence="8">
    <location>
        <begin position="7"/>
        <end position="28"/>
    </location>
</feature>
<evidence type="ECO:0000256" key="4">
    <source>
        <dbReference type="ARBA" id="ARBA00022692"/>
    </source>
</evidence>
<organism evidence="10">
    <name type="scientific">Zooxanthella nutricula</name>
    <dbReference type="NCBI Taxonomy" id="1333877"/>
    <lineage>
        <taxon>Eukaryota</taxon>
        <taxon>Sar</taxon>
        <taxon>Alveolata</taxon>
        <taxon>Dinophyceae</taxon>
        <taxon>Peridiniales</taxon>
        <taxon>Peridiniales incertae sedis</taxon>
        <taxon>Zooxanthella</taxon>
    </lineage>
</organism>
<evidence type="ECO:0000313" key="10">
    <source>
        <dbReference type="EMBL" id="CAD9594260.1"/>
    </source>
</evidence>
<dbReference type="GO" id="GO:0005886">
    <property type="term" value="C:plasma membrane"/>
    <property type="evidence" value="ECO:0007669"/>
    <property type="project" value="UniProtKB-SubCell"/>
</dbReference>
<dbReference type="AlphaFoldDB" id="A0A7S2L3G8"/>
<evidence type="ECO:0000256" key="3">
    <source>
        <dbReference type="ARBA" id="ARBA00022448"/>
    </source>
</evidence>
<feature type="transmembrane region" description="Helical" evidence="8">
    <location>
        <begin position="266"/>
        <end position="287"/>
    </location>
</feature>
<evidence type="ECO:0000256" key="8">
    <source>
        <dbReference type="RuleBase" id="RU362002"/>
    </source>
</evidence>
<feature type="transmembrane region" description="Helical" evidence="8">
    <location>
        <begin position="133"/>
        <end position="157"/>
    </location>
</feature>
<sequence>MIHSGDTAFMFVCTGMVQFMTPGLAFFYGGLVRSTNVVSIMLQSFAAIGFVFVAWYVVGFSLAFGRSMGGFIGNPTSFPFWCHLPVHESLESGINTNLDVPNIPGVLFAGYQGMFAVITPALMTGAFADRMRWLPYIIFVSAWMLVVYAPVCHWVWGGGWMGNWGCWDFAGGIVVHVSSGFSALACLRVLGKRNLPEDPVAKEPHNVPFVALGTAMLWFGWFGFNGGSSLKADGIAAVAAMNTQIAGSVSMTAWLLLEAFIGKKPGLVGACVGAVAGLATITPAAGYVTVHSAFGIGLIASVVCFACVFLIQRADLDDALDVWGVHGMGGFTGTILVGALAKPYINPGTAERSFELVGIQSVCAIIVAVYCFVVTSIILFILDKTMKIRLPRKYEDALDAVMHGEQAYITHKSSENLLANGVVESSESDSSDTGDDKKAAARRLKISAGAV</sequence>
<dbReference type="InterPro" id="IPR029020">
    <property type="entry name" value="Ammonium/urea_transptr"/>
</dbReference>
<evidence type="ECO:0000259" key="9">
    <source>
        <dbReference type="Pfam" id="PF00909"/>
    </source>
</evidence>
<comment type="similarity">
    <text evidence="2 8">Belongs to the ammonia transporter channel (TC 1.A.11.2) family.</text>
</comment>
<comment type="subcellular location">
    <subcellularLocation>
        <location evidence="8">Cell membrane</location>
        <topology evidence="8">Multi-pass membrane protein</topology>
    </subcellularLocation>
    <subcellularLocation>
        <location evidence="1">Membrane</location>
        <topology evidence="1">Multi-pass membrane protein</topology>
    </subcellularLocation>
</comment>
<name>A0A7S2L3G8_9DINO</name>
<keyword evidence="4 8" id="KW-0812">Transmembrane</keyword>
<dbReference type="Pfam" id="PF00909">
    <property type="entry name" value="Ammonium_transp"/>
    <property type="match status" value="1"/>
</dbReference>
<dbReference type="SUPFAM" id="SSF111352">
    <property type="entry name" value="Ammonium transporter"/>
    <property type="match status" value="1"/>
</dbReference>
<evidence type="ECO:0000256" key="7">
    <source>
        <dbReference type="ARBA" id="ARBA00023177"/>
    </source>
</evidence>
<dbReference type="PANTHER" id="PTHR43029:SF10">
    <property type="entry name" value="AMMONIUM TRANSPORTER MEP2"/>
    <property type="match status" value="1"/>
</dbReference>
<proteinExistence type="inferred from homology"/>
<keyword evidence="3 8" id="KW-0813">Transport</keyword>